<dbReference type="Proteomes" id="UP000484547">
    <property type="component" value="Unassembled WGS sequence"/>
</dbReference>
<dbReference type="InterPro" id="IPR000150">
    <property type="entry name" value="Cof"/>
</dbReference>
<protein>
    <submittedName>
        <fullName evidence="1">Cof-type HAD-IIB family hydrolase</fullName>
    </submittedName>
</protein>
<name>A0A7X2XGS0_9FIRM</name>
<gene>
    <name evidence="1" type="ORF">GMD11_09245</name>
    <name evidence="2" type="ORF">GMD18_08900</name>
</gene>
<dbReference type="EMBL" id="WNBW01000007">
    <property type="protein sequence ID" value="MTU04514.1"/>
    <property type="molecule type" value="Genomic_DNA"/>
</dbReference>
<dbReference type="InterPro" id="IPR036412">
    <property type="entry name" value="HAD-like_sf"/>
</dbReference>
<evidence type="ECO:0000313" key="3">
    <source>
        <dbReference type="Proteomes" id="UP000443070"/>
    </source>
</evidence>
<dbReference type="InterPro" id="IPR023214">
    <property type="entry name" value="HAD_sf"/>
</dbReference>
<dbReference type="SFLD" id="SFLDS00003">
    <property type="entry name" value="Haloacid_Dehalogenase"/>
    <property type="match status" value="1"/>
</dbReference>
<dbReference type="SFLD" id="SFLDG01144">
    <property type="entry name" value="C2.B.4:_PGP_Like"/>
    <property type="match status" value="1"/>
</dbReference>
<dbReference type="SFLD" id="SFLDG01140">
    <property type="entry name" value="C2.B:_Phosphomannomutase_and_P"/>
    <property type="match status" value="1"/>
</dbReference>
<dbReference type="PANTHER" id="PTHR10000:SF8">
    <property type="entry name" value="HAD SUPERFAMILY HYDROLASE-LIKE, TYPE 3"/>
    <property type="match status" value="1"/>
</dbReference>
<dbReference type="OrthoDB" id="9814970at2"/>
<dbReference type="CDD" id="cd07516">
    <property type="entry name" value="HAD_Pase"/>
    <property type="match status" value="1"/>
</dbReference>
<dbReference type="Gene3D" id="3.30.1240.10">
    <property type="match status" value="1"/>
</dbReference>
<organism evidence="1 4">
    <name type="scientific">Phascolarctobacterium faecium</name>
    <dbReference type="NCBI Taxonomy" id="33025"/>
    <lineage>
        <taxon>Bacteria</taxon>
        <taxon>Bacillati</taxon>
        <taxon>Bacillota</taxon>
        <taxon>Negativicutes</taxon>
        <taxon>Acidaminococcales</taxon>
        <taxon>Acidaminococcaceae</taxon>
        <taxon>Phascolarctobacterium</taxon>
    </lineage>
</organism>
<keyword evidence="3" id="KW-1185">Reference proteome</keyword>
<dbReference type="EMBL" id="WNBM01000007">
    <property type="protein sequence ID" value="MTT76450.1"/>
    <property type="molecule type" value="Genomic_DNA"/>
</dbReference>
<dbReference type="NCBIfam" id="TIGR01484">
    <property type="entry name" value="HAD-SF-IIB"/>
    <property type="match status" value="1"/>
</dbReference>
<dbReference type="AlphaFoldDB" id="A0A7X2XGS0"/>
<dbReference type="GO" id="GO:0005829">
    <property type="term" value="C:cytosol"/>
    <property type="evidence" value="ECO:0007669"/>
    <property type="project" value="TreeGrafter"/>
</dbReference>
<comment type="caution">
    <text evidence="1">The sequence shown here is derived from an EMBL/GenBank/DDBJ whole genome shotgun (WGS) entry which is preliminary data.</text>
</comment>
<sequence length="272" mass="30147">MKIKMIASDMDDTLLNNERKISPRNLAAIKRALAAGIVFTLATGRMYRSIKPFAEQLQLDVPLIAYNGALVKGALSEKVYVRKPMQLQTALDALSYCKEKDYYVQVYIDDELLVKEENEYSRMYSRISGVPTTAVGEAVYHITKAPYKLLLMTESSDFAAAWQDVANRFDRRIDVTSSKDNFLELMEPAVNKWVAVKELAESFGIKPDEIMCIGDSNNDISMIANAGIGVAVANAKPQVQQAAKLITASNDNDGVALAIENILTRQAEINLQ</sequence>
<dbReference type="GO" id="GO:0000287">
    <property type="term" value="F:magnesium ion binding"/>
    <property type="evidence" value="ECO:0007669"/>
    <property type="project" value="TreeGrafter"/>
</dbReference>
<dbReference type="PANTHER" id="PTHR10000">
    <property type="entry name" value="PHOSPHOSERINE PHOSPHATASE"/>
    <property type="match status" value="1"/>
</dbReference>
<dbReference type="NCBIfam" id="TIGR00099">
    <property type="entry name" value="Cof-subfamily"/>
    <property type="match status" value="1"/>
</dbReference>
<evidence type="ECO:0000313" key="1">
    <source>
        <dbReference type="EMBL" id="MTT76450.1"/>
    </source>
</evidence>
<dbReference type="Proteomes" id="UP000443070">
    <property type="component" value="Unassembled WGS sequence"/>
</dbReference>
<dbReference type="RefSeq" id="WP_113077838.1">
    <property type="nucleotide sequence ID" value="NZ_CAUDCT010000014.1"/>
</dbReference>
<dbReference type="Gene3D" id="3.40.50.1000">
    <property type="entry name" value="HAD superfamily/HAD-like"/>
    <property type="match status" value="1"/>
</dbReference>
<reference evidence="3 4" key="1">
    <citation type="journal article" date="2019" name="Nat. Med.">
        <title>A library of human gut bacterial isolates paired with longitudinal multiomics data enables mechanistic microbiome research.</title>
        <authorList>
            <person name="Poyet M."/>
            <person name="Groussin M."/>
            <person name="Gibbons S.M."/>
            <person name="Avila-Pacheco J."/>
            <person name="Jiang X."/>
            <person name="Kearney S.M."/>
            <person name="Perrotta A.R."/>
            <person name="Berdy B."/>
            <person name="Zhao S."/>
            <person name="Lieberman T.D."/>
            <person name="Swanson P.K."/>
            <person name="Smith M."/>
            <person name="Roesemann S."/>
            <person name="Alexander J.E."/>
            <person name="Rich S.A."/>
            <person name="Livny J."/>
            <person name="Vlamakis H."/>
            <person name="Clish C."/>
            <person name="Bullock K."/>
            <person name="Deik A."/>
            <person name="Scott J."/>
            <person name="Pierce K.A."/>
            <person name="Xavier R.J."/>
            <person name="Alm E.J."/>
        </authorList>
    </citation>
    <scope>NUCLEOTIDE SEQUENCE [LARGE SCALE GENOMIC DNA]</scope>
    <source>
        <strain evidence="1 4">BIOML-A13</strain>
        <strain evidence="2 3">BIOML-A3</strain>
    </source>
</reference>
<keyword evidence="1" id="KW-0378">Hydrolase</keyword>
<accession>A0A7X2XGS0</accession>
<dbReference type="Pfam" id="PF08282">
    <property type="entry name" value="Hydrolase_3"/>
    <property type="match status" value="1"/>
</dbReference>
<proteinExistence type="predicted"/>
<evidence type="ECO:0000313" key="2">
    <source>
        <dbReference type="EMBL" id="MTU04514.1"/>
    </source>
</evidence>
<dbReference type="InterPro" id="IPR006379">
    <property type="entry name" value="HAD-SF_hydro_IIB"/>
</dbReference>
<dbReference type="SUPFAM" id="SSF56784">
    <property type="entry name" value="HAD-like"/>
    <property type="match status" value="1"/>
</dbReference>
<evidence type="ECO:0000313" key="4">
    <source>
        <dbReference type="Proteomes" id="UP000484547"/>
    </source>
</evidence>
<dbReference type="GO" id="GO:0016791">
    <property type="term" value="F:phosphatase activity"/>
    <property type="evidence" value="ECO:0007669"/>
    <property type="project" value="TreeGrafter"/>
</dbReference>